<evidence type="ECO:0000256" key="9">
    <source>
        <dbReference type="ARBA" id="ARBA00022840"/>
    </source>
</evidence>
<evidence type="ECO:0000313" key="13">
    <source>
        <dbReference type="Proteomes" id="UP000029452"/>
    </source>
</evidence>
<evidence type="ECO:0000256" key="6">
    <source>
        <dbReference type="ARBA" id="ARBA00022695"/>
    </source>
</evidence>
<keyword evidence="6 12" id="KW-0548">Nucleotidyltransferase</keyword>
<name>A0A094W8R8_9BACT</name>
<evidence type="ECO:0000256" key="1">
    <source>
        <dbReference type="ARBA" id="ARBA00004726"/>
    </source>
</evidence>
<evidence type="ECO:0000259" key="11">
    <source>
        <dbReference type="Pfam" id="PF06574"/>
    </source>
</evidence>
<proteinExistence type="predicted"/>
<gene>
    <name evidence="12" type="ORF">LptCag_0554</name>
</gene>
<comment type="caution">
    <text evidence="12">The sequence shown here is derived from an EMBL/GenBank/DDBJ whole genome shotgun (WGS) entry which is preliminary data.</text>
</comment>
<keyword evidence="9" id="KW-0067">ATP-binding</keyword>
<dbReference type="GO" id="GO:0003919">
    <property type="term" value="F:FMN adenylyltransferase activity"/>
    <property type="evidence" value="ECO:0007669"/>
    <property type="project" value="UniProtKB-EC"/>
</dbReference>
<evidence type="ECO:0000256" key="4">
    <source>
        <dbReference type="ARBA" id="ARBA00022643"/>
    </source>
</evidence>
<feature type="domain" description="FAD synthetase" evidence="11">
    <location>
        <begin position="17"/>
        <end position="85"/>
    </location>
</feature>
<organism evidence="12 13">
    <name type="scientific">Leptospirillum ferriphilum</name>
    <dbReference type="NCBI Taxonomy" id="178606"/>
    <lineage>
        <taxon>Bacteria</taxon>
        <taxon>Pseudomonadati</taxon>
        <taxon>Nitrospirota</taxon>
        <taxon>Nitrospiria</taxon>
        <taxon>Nitrospirales</taxon>
        <taxon>Nitrospiraceae</taxon>
        <taxon>Leptospirillum</taxon>
    </lineage>
</organism>
<dbReference type="Proteomes" id="UP000029452">
    <property type="component" value="Unassembled WGS sequence"/>
</dbReference>
<keyword evidence="12" id="KW-0418">Kinase</keyword>
<dbReference type="EMBL" id="JPGK01000004">
    <property type="protein sequence ID" value="KGA93928.1"/>
    <property type="molecule type" value="Genomic_DNA"/>
</dbReference>
<evidence type="ECO:0000313" key="12">
    <source>
        <dbReference type="EMBL" id="KGA93928.1"/>
    </source>
</evidence>
<keyword evidence="4" id="KW-0288">FMN</keyword>
<dbReference type="InterPro" id="IPR014729">
    <property type="entry name" value="Rossmann-like_a/b/a_fold"/>
</dbReference>
<evidence type="ECO:0000256" key="2">
    <source>
        <dbReference type="ARBA" id="ARBA00012393"/>
    </source>
</evidence>
<dbReference type="PATRIC" id="fig|178606.4.peg.1085"/>
<comment type="catalytic activity">
    <reaction evidence="10">
        <text>FMN + ATP + H(+) = FAD + diphosphate</text>
        <dbReference type="Rhea" id="RHEA:17237"/>
        <dbReference type="ChEBI" id="CHEBI:15378"/>
        <dbReference type="ChEBI" id="CHEBI:30616"/>
        <dbReference type="ChEBI" id="CHEBI:33019"/>
        <dbReference type="ChEBI" id="CHEBI:57692"/>
        <dbReference type="ChEBI" id="CHEBI:58210"/>
        <dbReference type="EC" id="2.7.7.2"/>
    </reaction>
</comment>
<dbReference type="GO" id="GO:0005524">
    <property type="term" value="F:ATP binding"/>
    <property type="evidence" value="ECO:0007669"/>
    <property type="project" value="UniProtKB-KW"/>
</dbReference>
<evidence type="ECO:0000256" key="7">
    <source>
        <dbReference type="ARBA" id="ARBA00022741"/>
    </source>
</evidence>
<evidence type="ECO:0000256" key="3">
    <source>
        <dbReference type="ARBA" id="ARBA00022630"/>
    </source>
</evidence>
<dbReference type="Gene3D" id="3.40.50.620">
    <property type="entry name" value="HUPs"/>
    <property type="match status" value="1"/>
</dbReference>
<keyword evidence="7" id="KW-0547">Nucleotide-binding</keyword>
<dbReference type="GO" id="GO:0016301">
    <property type="term" value="F:kinase activity"/>
    <property type="evidence" value="ECO:0007669"/>
    <property type="project" value="UniProtKB-KW"/>
</dbReference>
<reference evidence="12 13" key="1">
    <citation type="submission" date="2014-06" db="EMBL/GenBank/DDBJ databases">
        <title>Draft genome sequence of iron oxidizing acidophile Leptospirillum ferriphilum DSM14647.</title>
        <authorList>
            <person name="Cardenas J.P."/>
            <person name="Lazcano M."/>
            <person name="Ossandon F.J."/>
            <person name="Corbett M."/>
            <person name="Holmes D.S."/>
            <person name="Watkin E."/>
        </authorList>
    </citation>
    <scope>NUCLEOTIDE SEQUENCE [LARGE SCALE GENOMIC DNA]</scope>
    <source>
        <strain evidence="12 13">DSM 14647</strain>
    </source>
</reference>
<keyword evidence="5 12" id="KW-0808">Transferase</keyword>
<evidence type="ECO:0000256" key="8">
    <source>
        <dbReference type="ARBA" id="ARBA00022827"/>
    </source>
</evidence>
<dbReference type="AlphaFoldDB" id="A0A094W8R8"/>
<dbReference type="InterPro" id="IPR015864">
    <property type="entry name" value="FAD_synthase"/>
</dbReference>
<dbReference type="EC" id="2.7.7.2" evidence="2"/>
<dbReference type="SUPFAM" id="SSF52374">
    <property type="entry name" value="Nucleotidylyl transferase"/>
    <property type="match status" value="1"/>
</dbReference>
<evidence type="ECO:0000256" key="10">
    <source>
        <dbReference type="ARBA" id="ARBA00049494"/>
    </source>
</evidence>
<protein>
    <recommendedName>
        <fullName evidence="2">FAD synthase</fullName>
        <ecNumber evidence="2">2.7.7.2</ecNumber>
    </recommendedName>
</protein>
<evidence type="ECO:0000256" key="5">
    <source>
        <dbReference type="ARBA" id="ARBA00022679"/>
    </source>
</evidence>
<comment type="pathway">
    <text evidence="1">Cofactor biosynthesis; FAD biosynthesis; FAD from FMN: step 1/1.</text>
</comment>
<keyword evidence="3" id="KW-0285">Flavoprotein</keyword>
<dbReference type="UniPathway" id="UPA00277">
    <property type="reaction ID" value="UER00407"/>
</dbReference>
<dbReference type="GO" id="GO:0006747">
    <property type="term" value="P:FAD biosynthetic process"/>
    <property type="evidence" value="ECO:0007669"/>
    <property type="project" value="UniProtKB-UniPathway"/>
</dbReference>
<sequence length="119" mass="13593">MNIFSSFSEMNTVRESGQEISLTIGNFDGIHQGHQKLLNDLVEYSRKTKTLATVLTFDPHPLMVLSPEIPFQRIMSIPHKKKSFRNWASIFLSSHPSPRTSGEWNRKPLSGIFCWSTSL</sequence>
<dbReference type="Pfam" id="PF06574">
    <property type="entry name" value="FAD_syn"/>
    <property type="match status" value="1"/>
</dbReference>
<keyword evidence="8" id="KW-0274">FAD</keyword>
<dbReference type="GO" id="GO:0009231">
    <property type="term" value="P:riboflavin biosynthetic process"/>
    <property type="evidence" value="ECO:0007669"/>
    <property type="project" value="InterPro"/>
</dbReference>
<accession>A0A094W8R8</accession>